<dbReference type="RefSeq" id="WP_093538583.1">
    <property type="nucleotide sequence ID" value="NZ_FOXU01000012.1"/>
</dbReference>
<evidence type="ECO:0000313" key="2">
    <source>
        <dbReference type="Proteomes" id="UP000198734"/>
    </source>
</evidence>
<dbReference type="Proteomes" id="UP000198734">
    <property type="component" value="Unassembled WGS sequence"/>
</dbReference>
<evidence type="ECO:0000313" key="1">
    <source>
        <dbReference type="EMBL" id="SFQ77257.1"/>
    </source>
</evidence>
<dbReference type="InterPro" id="IPR012347">
    <property type="entry name" value="Ferritin-like"/>
</dbReference>
<keyword evidence="2" id="KW-1185">Reference proteome</keyword>
<accession>A0A1I6B8Z0</accession>
<reference evidence="2" key="1">
    <citation type="submission" date="2016-10" db="EMBL/GenBank/DDBJ databases">
        <authorList>
            <person name="Varghese N."/>
            <person name="Submissions S."/>
        </authorList>
    </citation>
    <scope>NUCLEOTIDE SEQUENCE [LARGE SCALE GENOMIC DNA]</scope>
    <source>
        <strain evidence="2">DSM 11706</strain>
    </source>
</reference>
<name>A0A1I6B8Z0_9BACI</name>
<dbReference type="EMBL" id="FOXU01000012">
    <property type="protein sequence ID" value="SFQ77257.1"/>
    <property type="molecule type" value="Genomic_DNA"/>
</dbReference>
<dbReference type="STRING" id="126156.SAMN05421670_0251"/>
<proteinExistence type="predicted"/>
<dbReference type="GO" id="GO:0008199">
    <property type="term" value="F:ferric iron binding"/>
    <property type="evidence" value="ECO:0007669"/>
    <property type="project" value="InterPro"/>
</dbReference>
<sequence length="129" mass="15654">MFNDQLRQAILNEYHDYHFYRSMYKLTDDPYWQGFIEHIYEDEKSHYEMFQQLYYMLTGTFVQNFPEPTLCTDMKECLKNAIRDELEAAELYKEMLLQIPIQQAYAPLFVAMHDETEHAIRLTTLLHLL</sequence>
<dbReference type="AlphaFoldDB" id="A0A1I6B8Z0"/>
<dbReference type="Gene3D" id="1.20.1260.10">
    <property type="match status" value="1"/>
</dbReference>
<gene>
    <name evidence="1" type="ORF">SAMN05421670_0251</name>
</gene>
<dbReference type="CDD" id="cd00657">
    <property type="entry name" value="Ferritin_like"/>
    <property type="match status" value="1"/>
</dbReference>
<dbReference type="InterPro" id="IPR009078">
    <property type="entry name" value="Ferritin-like_SF"/>
</dbReference>
<protein>
    <submittedName>
        <fullName evidence="1">Rubrerythrin</fullName>
    </submittedName>
</protein>
<dbReference type="SUPFAM" id="SSF47240">
    <property type="entry name" value="Ferritin-like"/>
    <property type="match status" value="1"/>
</dbReference>
<organism evidence="1 2">
    <name type="scientific">Psychrobacillus psychrotolerans</name>
    <dbReference type="NCBI Taxonomy" id="126156"/>
    <lineage>
        <taxon>Bacteria</taxon>
        <taxon>Bacillati</taxon>
        <taxon>Bacillota</taxon>
        <taxon>Bacilli</taxon>
        <taxon>Bacillales</taxon>
        <taxon>Bacillaceae</taxon>
        <taxon>Psychrobacillus</taxon>
    </lineage>
</organism>
<dbReference type="OrthoDB" id="3231985at2"/>